<reference evidence="2" key="2">
    <citation type="submission" date="2015-01" db="EMBL/GenBank/DDBJ databases">
        <title>Complete genome sequence of Methylobacterium aquaticum strain 22A.</title>
        <authorList>
            <person name="Tani A."/>
            <person name="Ogura Y."/>
            <person name="Hayashi T."/>
        </authorList>
    </citation>
    <scope>NUCLEOTIDE SEQUENCE [LARGE SCALE GENOMIC DNA]</scope>
    <source>
        <strain evidence="2">MA-22A</strain>
    </source>
</reference>
<gene>
    <name evidence="1" type="ORF">Maq22A_c23545</name>
</gene>
<accession>A0A0C6FGJ3</accession>
<evidence type="ECO:0000313" key="2">
    <source>
        <dbReference type="Proteomes" id="UP000061432"/>
    </source>
</evidence>
<dbReference type="PATRIC" id="fig|270351.10.peg.4528"/>
<name>A0A0C6FGJ3_9HYPH</name>
<organism evidence="1 2">
    <name type="scientific">Methylobacterium aquaticum</name>
    <dbReference type="NCBI Taxonomy" id="270351"/>
    <lineage>
        <taxon>Bacteria</taxon>
        <taxon>Pseudomonadati</taxon>
        <taxon>Pseudomonadota</taxon>
        <taxon>Alphaproteobacteria</taxon>
        <taxon>Hyphomicrobiales</taxon>
        <taxon>Methylobacteriaceae</taxon>
        <taxon>Methylobacterium</taxon>
    </lineage>
</organism>
<evidence type="ECO:0000313" key="1">
    <source>
        <dbReference type="EMBL" id="BAQ47658.1"/>
    </source>
</evidence>
<proteinExistence type="predicted"/>
<dbReference type="KEGG" id="maqu:Maq22A_c23545"/>
<protein>
    <submittedName>
        <fullName evidence="1">Uncharacterized protein</fullName>
    </submittedName>
</protein>
<dbReference type="AlphaFoldDB" id="A0A0C6FGJ3"/>
<dbReference type="Proteomes" id="UP000061432">
    <property type="component" value="Chromosome"/>
</dbReference>
<dbReference type="RefSeq" id="WP_060848556.1">
    <property type="nucleotide sequence ID" value="NZ_AP014704.1"/>
</dbReference>
<sequence>MTIRASNVVEAFDVPMQGIAMGLAGALIQRRAIHAADRQEAAAIRAQTARMAYRRVMAQHAIDEAARQVRAEDDRMRDAILRRGLLAKRAWG</sequence>
<dbReference type="EMBL" id="AP014704">
    <property type="protein sequence ID" value="BAQ47658.1"/>
    <property type="molecule type" value="Genomic_DNA"/>
</dbReference>
<reference evidence="1 2" key="1">
    <citation type="journal article" date="2015" name="Genome Announc.">
        <title>Complete Genome Sequence of Methylobacterium aquaticum Strain 22A, Isolated from Racomitrium japonicum Moss.</title>
        <authorList>
            <person name="Tani A."/>
            <person name="Ogura Y."/>
            <person name="Hayashi T."/>
            <person name="Kimbara K."/>
        </authorList>
    </citation>
    <scope>NUCLEOTIDE SEQUENCE [LARGE SCALE GENOMIC DNA]</scope>
    <source>
        <strain evidence="1 2">MA-22A</strain>
    </source>
</reference>